<comment type="caution">
    <text evidence="2">The sequence shown here is derived from an EMBL/GenBank/DDBJ whole genome shotgun (WGS) entry which is preliminary data.</text>
</comment>
<evidence type="ECO:0000256" key="1">
    <source>
        <dbReference type="SAM" id="Coils"/>
    </source>
</evidence>
<keyword evidence="1" id="KW-0175">Coiled coil</keyword>
<reference evidence="2 3" key="1">
    <citation type="journal article" date="2016" name="Nat. Commun.">
        <title>Thousands of microbial genomes shed light on interconnected biogeochemical processes in an aquifer system.</title>
        <authorList>
            <person name="Anantharaman K."/>
            <person name="Brown C.T."/>
            <person name="Hug L.A."/>
            <person name="Sharon I."/>
            <person name="Castelle C.J."/>
            <person name="Probst A.J."/>
            <person name="Thomas B.C."/>
            <person name="Singh A."/>
            <person name="Wilkins M.J."/>
            <person name="Karaoz U."/>
            <person name="Brodie E.L."/>
            <person name="Williams K.H."/>
            <person name="Hubbard S.S."/>
            <person name="Banfield J.F."/>
        </authorList>
    </citation>
    <scope>NUCLEOTIDE SEQUENCE [LARGE SCALE GENOMIC DNA]</scope>
</reference>
<accession>A0A1F7RUT5</accession>
<name>A0A1F7RUT5_9BACT</name>
<proteinExistence type="predicted"/>
<protein>
    <recommendedName>
        <fullName evidence="4">Addiction module antitoxin</fullName>
    </recommendedName>
</protein>
<dbReference type="InterPro" id="IPR009387">
    <property type="entry name" value="HigB-2"/>
</dbReference>
<organism evidence="2 3">
    <name type="scientific">Candidatus Schekmanbacteria bacterium RBG_13_48_7</name>
    <dbReference type="NCBI Taxonomy" id="1817878"/>
    <lineage>
        <taxon>Bacteria</taxon>
        <taxon>Candidatus Schekmaniibacteriota</taxon>
    </lineage>
</organism>
<dbReference type="PIRSF" id="PIRSF039032">
    <property type="entry name" value="HigB-2"/>
    <property type="match status" value="1"/>
</dbReference>
<sequence>MSYQIRTISSFEKAVKELAKKYRNLKKDLEQIIKSMEKDPYFGVAIPGYEGVVWKLRIANTSAKRGKQGGFRIIYLIEKTIGTCYLLTIYSKTGKSDVSMEEIEDILKALEKVYFSDQ</sequence>
<dbReference type="EMBL" id="MGDD01000185">
    <property type="protein sequence ID" value="OGL45283.1"/>
    <property type="molecule type" value="Genomic_DNA"/>
</dbReference>
<evidence type="ECO:0000313" key="3">
    <source>
        <dbReference type="Proteomes" id="UP000179266"/>
    </source>
</evidence>
<feature type="coiled-coil region" evidence="1">
    <location>
        <begin position="8"/>
        <end position="39"/>
    </location>
</feature>
<dbReference type="Gene3D" id="3.30.2310.20">
    <property type="entry name" value="RelE-like"/>
    <property type="match status" value="1"/>
</dbReference>
<dbReference type="AlphaFoldDB" id="A0A1F7RUT5"/>
<dbReference type="InterPro" id="IPR035093">
    <property type="entry name" value="RelE/ParE_toxin_dom_sf"/>
</dbReference>
<gene>
    <name evidence="2" type="ORF">A2161_01540</name>
</gene>
<dbReference type="Proteomes" id="UP000179266">
    <property type="component" value="Unassembled WGS sequence"/>
</dbReference>
<evidence type="ECO:0008006" key="4">
    <source>
        <dbReference type="Google" id="ProtNLM"/>
    </source>
</evidence>
<evidence type="ECO:0000313" key="2">
    <source>
        <dbReference type="EMBL" id="OGL45283.1"/>
    </source>
</evidence>